<gene>
    <name evidence="4" type="ORF">CAZ10_06125</name>
    <name evidence="5" type="ORF">DY940_24415</name>
</gene>
<dbReference type="EMBL" id="LK054503">
    <property type="protein sequence ID" value="CDR49979.1"/>
    <property type="molecule type" value="Genomic_DNA"/>
</dbReference>
<evidence type="ECO:0000313" key="5">
    <source>
        <dbReference type="EMBL" id="RTS42115.1"/>
    </source>
</evidence>
<dbReference type="InterPro" id="IPR013762">
    <property type="entry name" value="Integrase-like_cat_sf"/>
</dbReference>
<name>A0A077JUD8_PSEAI</name>
<feature type="domain" description="Tyr recombinase" evidence="2">
    <location>
        <begin position="223"/>
        <end position="466"/>
    </location>
</feature>
<evidence type="ECO:0000313" key="3">
    <source>
        <dbReference type="EMBL" id="CDR49979.1"/>
    </source>
</evidence>
<dbReference type="InterPro" id="IPR011010">
    <property type="entry name" value="DNA_brk_join_enz"/>
</dbReference>
<evidence type="ECO:0000313" key="4">
    <source>
        <dbReference type="EMBL" id="OTI65339.1"/>
    </source>
</evidence>
<evidence type="ECO:0000313" key="6">
    <source>
        <dbReference type="Proteomes" id="UP000194857"/>
    </source>
</evidence>
<dbReference type="Pfam" id="PF00589">
    <property type="entry name" value="Phage_integrase"/>
    <property type="match status" value="1"/>
</dbReference>
<evidence type="ECO:0000259" key="2">
    <source>
        <dbReference type="PROSITE" id="PS51898"/>
    </source>
</evidence>
<dbReference type="InterPro" id="IPR002104">
    <property type="entry name" value="Integrase_catalytic"/>
</dbReference>
<dbReference type="GO" id="GO:0015074">
    <property type="term" value="P:DNA integration"/>
    <property type="evidence" value="ECO:0007669"/>
    <property type="project" value="InterPro"/>
</dbReference>
<dbReference type="KEGG" id="paeb:NCGM1900_3679"/>
<reference evidence="4 6" key="2">
    <citation type="submission" date="2017-05" db="EMBL/GenBank/DDBJ databases">
        <authorList>
            <person name="Song R."/>
            <person name="Chenine A.L."/>
            <person name="Ruprecht R.M."/>
        </authorList>
    </citation>
    <scope>NUCLEOTIDE SEQUENCE [LARGE SCALE GENOMIC DNA]</scope>
    <source>
        <strain evidence="4 6">S567_C10_BS</strain>
    </source>
</reference>
<accession>A0A077JUD8</accession>
<protein>
    <recommendedName>
        <fullName evidence="2">Tyr recombinase domain-containing protein</fullName>
    </recommendedName>
</protein>
<reference evidence="3" key="1">
    <citation type="journal article" date="2014" name="Antimicrob. Agents Chemother.">
        <title>Tn6249, a new Tn6162 transposon derivative carrying a double-integron platform involved with acquisition of the blaVIM-1 metallo-beta-lactamase gene in Pseudomonas aeruginosa.</title>
        <authorList>
            <person name="Di Pilato V."/>
            <person name="Pollini S."/>
            <person name="Rossolini G.M."/>
        </authorList>
    </citation>
    <scope>NUCLEOTIDE SEQUENCE</scope>
    <source>
        <strain evidence="3">VR-143/97</strain>
    </source>
</reference>
<organism evidence="3">
    <name type="scientific">Pseudomonas aeruginosa</name>
    <dbReference type="NCBI Taxonomy" id="287"/>
    <lineage>
        <taxon>Bacteria</taxon>
        <taxon>Pseudomonadati</taxon>
        <taxon>Pseudomonadota</taxon>
        <taxon>Gammaproteobacteria</taxon>
        <taxon>Pseudomonadales</taxon>
        <taxon>Pseudomonadaceae</taxon>
        <taxon>Pseudomonas</taxon>
    </lineage>
</organism>
<dbReference type="EMBL" id="NFFZ01000002">
    <property type="protein sequence ID" value="OTI65339.1"/>
    <property type="molecule type" value="Genomic_DNA"/>
</dbReference>
<dbReference type="PROSITE" id="PS51898">
    <property type="entry name" value="TYR_RECOMBINASE"/>
    <property type="match status" value="1"/>
</dbReference>
<dbReference type="GO" id="GO:0006310">
    <property type="term" value="P:DNA recombination"/>
    <property type="evidence" value="ECO:0007669"/>
    <property type="project" value="UniProtKB-KW"/>
</dbReference>
<dbReference type="Proteomes" id="UP000276985">
    <property type="component" value="Unassembled WGS sequence"/>
</dbReference>
<proteinExistence type="predicted"/>
<dbReference type="SUPFAM" id="SSF56349">
    <property type="entry name" value="DNA breaking-rejoining enzymes"/>
    <property type="match status" value="1"/>
</dbReference>
<dbReference type="GO" id="GO:0003677">
    <property type="term" value="F:DNA binding"/>
    <property type="evidence" value="ECO:0007669"/>
    <property type="project" value="InterPro"/>
</dbReference>
<dbReference type="Proteomes" id="UP000194857">
    <property type="component" value="Unassembled WGS sequence"/>
</dbReference>
<sequence length="624" mass="70064">MILAKGVSYYQQEALRKAREGHTHLPIAVTATRLGDGTYKVLSYLADDVWRFPNAIFPPGTADHDKCIRFGKIPERWRSVLKIVMLEYYLNGIEGRVRPVGSSLISFFKNVSLFLKFAGAYVECLSEISEFLCMQYVNYLKNSSSRSGNKFSKSYLCTRLSSVHTLHLLSKVTTTPMVHPWPESSATELSGANRAHWAQSKTLPIPDNKLAEIFRAAVSRLERADETLALAEMVSEWQAQYSYSGTVNAKLAATGYRGGILGLRLEKNLLLDACSIVILLTSGIRVSELMSLKVGAHYVRDGEDGTKFYWMSGVSTKTKEGKVDWLVTKLTHEALDVAGKVTAEIRAELNDRYSLAKSASNLIEMHDYEAHLDSLFLGWGGHAHKLQVFAAQTIRARLKRFMLAHNIDWEVAPHQFRRTFARYVARSQLGDVRYLRDHFKHWTLDMTAIYAEDQVRDKELFDEIYVAMRHEKMLVLESVFEEDALVSGGLAETIRIFRSSDEAIRTYKSRREMVQFVSEVVHLRSTGIAWCTADSTGCSGGSVLDKTRCGDCSKSLIDESRLPHWVGIYAQMLELKAIANDCGPGAGARIDSDIRRCEVVLQELGADIEELKLGVLLEGGLRHA</sequence>
<dbReference type="EMBL" id="RXTL01000032">
    <property type="protein sequence ID" value="RTS42115.1"/>
    <property type="molecule type" value="Genomic_DNA"/>
</dbReference>
<evidence type="ECO:0000256" key="1">
    <source>
        <dbReference type="ARBA" id="ARBA00023172"/>
    </source>
</evidence>
<keyword evidence="1" id="KW-0233">DNA recombination</keyword>
<reference evidence="5 7" key="3">
    <citation type="submission" date="2018-12" db="EMBL/GenBank/DDBJ databases">
        <title>Pseudomonas aeruginosa Diversity Panel.</title>
        <authorList>
            <person name="Snesrud E."/>
            <person name="Mcgann P."/>
        </authorList>
    </citation>
    <scope>NUCLEOTIDE SEQUENCE [LARGE SCALE GENOMIC DNA]</scope>
    <source>
        <strain evidence="5 7">MRSN6241</strain>
    </source>
</reference>
<dbReference type="Gene3D" id="1.10.443.10">
    <property type="entry name" value="Intergrase catalytic core"/>
    <property type="match status" value="1"/>
</dbReference>
<dbReference type="AlphaFoldDB" id="A0A077JUD8"/>
<evidence type="ECO:0000313" key="7">
    <source>
        <dbReference type="Proteomes" id="UP000276985"/>
    </source>
</evidence>